<organism evidence="7 8">
    <name type="scientific">Rhododendron simsii</name>
    <name type="common">Sims's rhododendron</name>
    <dbReference type="NCBI Taxonomy" id="118357"/>
    <lineage>
        <taxon>Eukaryota</taxon>
        <taxon>Viridiplantae</taxon>
        <taxon>Streptophyta</taxon>
        <taxon>Embryophyta</taxon>
        <taxon>Tracheophyta</taxon>
        <taxon>Spermatophyta</taxon>
        <taxon>Magnoliopsida</taxon>
        <taxon>eudicotyledons</taxon>
        <taxon>Gunneridae</taxon>
        <taxon>Pentapetalae</taxon>
        <taxon>asterids</taxon>
        <taxon>Ericales</taxon>
        <taxon>Ericaceae</taxon>
        <taxon>Ericoideae</taxon>
        <taxon>Rhodoreae</taxon>
        <taxon>Rhododendron</taxon>
    </lineage>
</organism>
<dbReference type="InterPro" id="IPR004864">
    <property type="entry name" value="LEA_2"/>
</dbReference>
<evidence type="ECO:0000256" key="2">
    <source>
        <dbReference type="ARBA" id="ARBA00022692"/>
    </source>
</evidence>
<dbReference type="PANTHER" id="PTHR31415">
    <property type="entry name" value="OS05G0367900 PROTEIN"/>
    <property type="match status" value="1"/>
</dbReference>
<comment type="subcellular location">
    <subcellularLocation>
        <location evidence="1">Membrane</location>
        <topology evidence="1">Single-pass membrane protein</topology>
    </subcellularLocation>
</comment>
<name>A0A834FT08_RHOSS</name>
<keyword evidence="8" id="KW-1185">Reference proteome</keyword>
<keyword evidence="3 5" id="KW-1133">Transmembrane helix</keyword>
<protein>
    <recommendedName>
        <fullName evidence="6">Late embryogenesis abundant protein LEA-2 subgroup domain-containing protein</fullName>
    </recommendedName>
</protein>
<dbReference type="GO" id="GO:0098542">
    <property type="term" value="P:defense response to other organism"/>
    <property type="evidence" value="ECO:0007669"/>
    <property type="project" value="InterPro"/>
</dbReference>
<evidence type="ECO:0000313" key="7">
    <source>
        <dbReference type="EMBL" id="KAF7112226.1"/>
    </source>
</evidence>
<evidence type="ECO:0000259" key="6">
    <source>
        <dbReference type="Pfam" id="PF03168"/>
    </source>
</evidence>
<dbReference type="PANTHER" id="PTHR31415:SF4">
    <property type="entry name" value="NDR1_HIN1-LIKE PROTEIN 3"/>
    <property type="match status" value="1"/>
</dbReference>
<gene>
    <name evidence="7" type="ORF">RHSIM_RhsimUnG0249100</name>
</gene>
<sequence length="235" mass="26389">MSSPKQPHLNGAYYGPSIPPPSKSYHRPGGGSSCNPFSCLCGCVFDLIFKILFTVLFTAGLVIFLFWLALRPINRVKFHVTDAALTQFSLNNTTTTGNTLYYNLDLNLTIRNPNKHIGIYYDSVEARAFYGGQRLTSKTLPRFYQGKKNTTELNVVLEGQSIVVNNDLLSDYNSDKGSGVYKIDVKLYLRVRFKLRDVKTPRFKPKIECDLKVPLDSNNGTASGTFETTKCGFDW</sequence>
<proteinExistence type="predicted"/>
<keyword evidence="4 5" id="KW-0472">Membrane</keyword>
<dbReference type="GO" id="GO:0009506">
    <property type="term" value="C:plasmodesma"/>
    <property type="evidence" value="ECO:0007669"/>
    <property type="project" value="TreeGrafter"/>
</dbReference>
<evidence type="ECO:0000313" key="8">
    <source>
        <dbReference type="Proteomes" id="UP000626092"/>
    </source>
</evidence>
<dbReference type="InterPro" id="IPR044839">
    <property type="entry name" value="NDR1-like"/>
</dbReference>
<dbReference type="GO" id="GO:0005886">
    <property type="term" value="C:plasma membrane"/>
    <property type="evidence" value="ECO:0007669"/>
    <property type="project" value="TreeGrafter"/>
</dbReference>
<dbReference type="Gene3D" id="2.60.40.1820">
    <property type="match status" value="1"/>
</dbReference>
<feature type="domain" description="Late embryogenesis abundant protein LEA-2 subgroup" evidence="6">
    <location>
        <begin position="108"/>
        <end position="204"/>
    </location>
</feature>
<keyword evidence="2 5" id="KW-0812">Transmembrane</keyword>
<dbReference type="Pfam" id="PF03168">
    <property type="entry name" value="LEA_2"/>
    <property type="match status" value="1"/>
</dbReference>
<comment type="caution">
    <text evidence="7">The sequence shown here is derived from an EMBL/GenBank/DDBJ whole genome shotgun (WGS) entry which is preliminary data.</text>
</comment>
<feature type="transmembrane region" description="Helical" evidence="5">
    <location>
        <begin position="47"/>
        <end position="70"/>
    </location>
</feature>
<evidence type="ECO:0000256" key="5">
    <source>
        <dbReference type="SAM" id="Phobius"/>
    </source>
</evidence>
<dbReference type="Proteomes" id="UP000626092">
    <property type="component" value="Unassembled WGS sequence"/>
</dbReference>
<evidence type="ECO:0000256" key="4">
    <source>
        <dbReference type="ARBA" id="ARBA00023136"/>
    </source>
</evidence>
<dbReference type="OrthoDB" id="1889094at2759"/>
<reference evidence="7" key="1">
    <citation type="submission" date="2019-11" db="EMBL/GenBank/DDBJ databases">
        <authorList>
            <person name="Liu Y."/>
            <person name="Hou J."/>
            <person name="Li T.-Q."/>
            <person name="Guan C.-H."/>
            <person name="Wu X."/>
            <person name="Wu H.-Z."/>
            <person name="Ling F."/>
            <person name="Zhang R."/>
            <person name="Shi X.-G."/>
            <person name="Ren J.-P."/>
            <person name="Chen E.-F."/>
            <person name="Sun J.-M."/>
        </authorList>
    </citation>
    <scope>NUCLEOTIDE SEQUENCE</scope>
    <source>
        <strain evidence="7">Adult_tree_wgs_1</strain>
        <tissue evidence="7">Leaves</tissue>
    </source>
</reference>
<evidence type="ECO:0000256" key="1">
    <source>
        <dbReference type="ARBA" id="ARBA00004167"/>
    </source>
</evidence>
<dbReference type="EMBL" id="WJXA01000551">
    <property type="protein sequence ID" value="KAF7112226.1"/>
    <property type="molecule type" value="Genomic_DNA"/>
</dbReference>
<dbReference type="AlphaFoldDB" id="A0A834FT08"/>
<accession>A0A834FT08</accession>
<evidence type="ECO:0000256" key="3">
    <source>
        <dbReference type="ARBA" id="ARBA00022989"/>
    </source>
</evidence>